<dbReference type="SUPFAM" id="SSF55298">
    <property type="entry name" value="YjgF-like"/>
    <property type="match status" value="1"/>
</dbReference>
<dbReference type="InterPro" id="IPR035959">
    <property type="entry name" value="RutC-like_sf"/>
</dbReference>
<dbReference type="PRINTS" id="PR00069">
    <property type="entry name" value="ALDKETRDTASE"/>
</dbReference>
<dbReference type="CDD" id="cd06154">
    <property type="entry name" value="YjgF_YER057c_UK114_like_6"/>
    <property type="match status" value="1"/>
</dbReference>
<protein>
    <submittedName>
        <fullName evidence="2">Aldo/keto reductase</fullName>
    </submittedName>
</protein>
<dbReference type="SUPFAM" id="SSF51430">
    <property type="entry name" value="NAD(P)-linked oxidoreductase"/>
    <property type="match status" value="1"/>
</dbReference>
<dbReference type="InterPro" id="IPR006175">
    <property type="entry name" value="YjgF/YER057c/UK114"/>
</dbReference>
<dbReference type="Gene3D" id="3.20.20.100">
    <property type="entry name" value="NADP-dependent oxidoreductase domain"/>
    <property type="match status" value="1"/>
</dbReference>
<dbReference type="Proteomes" id="UP000186110">
    <property type="component" value="Chromosome"/>
</dbReference>
<accession>A0A1P8KBL9</accession>
<dbReference type="Gene3D" id="3.30.1330.40">
    <property type="entry name" value="RutC-like"/>
    <property type="match status" value="1"/>
</dbReference>
<dbReference type="RefSeq" id="WP_029707195.1">
    <property type="nucleotide sequence ID" value="NZ_CP019239.1"/>
</dbReference>
<dbReference type="KEGG" id="rsb:RS694_13210"/>
<proteinExistence type="predicted"/>
<evidence type="ECO:0000313" key="3">
    <source>
        <dbReference type="Proteomes" id="UP000186110"/>
    </source>
</evidence>
<dbReference type="AlphaFoldDB" id="A0A1P8KBL9"/>
<dbReference type="Pfam" id="PF00248">
    <property type="entry name" value="Aldo_ket_red"/>
    <property type="match status" value="1"/>
</dbReference>
<dbReference type="InterPro" id="IPR023210">
    <property type="entry name" value="NADP_OxRdtase_dom"/>
</dbReference>
<sequence length="497" mass="54023">MSKTVPTSGALRPERAMLAPGLEISRIVTGLWQVADMERSGTLLDPQAGAAAMKAYASAGFDTFDMADHYGSSEVITGTLLKSPDGAGVRAFTKWCPPPGPMTAEVVRTGVQRALDRMQTDCIDLMQFHWWTFEDPRYLDAMQELAKLREEGLIAHLGLANFDTAHLRLLLSEGIPIASNQVCMSLLDRRGNEAMATLCQERGVKLLAYGVLSGGFLSDRWVGAAEPAAVNDWSKMKYQRFIHAVGGWEALQGVLRAAQQIGRKHGVSVSNVATRWVLEQPAVAAVILGARLGESEHRADNLKLFNFALDADDYTVLSKSFANTQRLNGDCGDEYRRPPFLTASGDLSHHLDAVPPLWPRQPVAGKPDRWYVDTGSVWEPLAGYARAVRDGNRIMVSGTTATHGSGRVIGKGDAAVQASYIIDKIIASIKALGGQVEDVVRTRIYLTNANDWQAVSTVHGSYFGNIRPANTMLQVAALIGDGYLVEIEAEAIVHDTH</sequence>
<gene>
    <name evidence="2" type="ORF">RS694_13210</name>
</gene>
<evidence type="ECO:0000313" key="2">
    <source>
        <dbReference type="EMBL" id="APW43394.1"/>
    </source>
</evidence>
<dbReference type="STRING" id="1484693.RS694_13210"/>
<dbReference type="CDD" id="cd19101">
    <property type="entry name" value="AKR_unchar"/>
    <property type="match status" value="1"/>
</dbReference>
<dbReference type="GO" id="GO:0016491">
    <property type="term" value="F:oxidoreductase activity"/>
    <property type="evidence" value="ECO:0007669"/>
    <property type="project" value="InterPro"/>
</dbReference>
<dbReference type="Pfam" id="PF01042">
    <property type="entry name" value="Ribonuc_L-PSP"/>
    <property type="match status" value="1"/>
</dbReference>
<dbReference type="PANTHER" id="PTHR43147">
    <property type="entry name" value="PROTEIN TAS"/>
    <property type="match status" value="1"/>
</dbReference>
<name>A0A1P8KBL9_9BURK</name>
<reference evidence="2 3" key="1">
    <citation type="submission" date="2017-01" db="EMBL/GenBank/DDBJ databases">
        <authorList>
            <person name="Mah S.A."/>
            <person name="Swanson W.J."/>
            <person name="Moy G.W."/>
            <person name="Vacquier V.D."/>
        </authorList>
    </citation>
    <scope>NUCLEOTIDE SEQUENCE [LARGE SCALE GENOMIC DNA]</scope>
    <source>
        <strain evidence="2 3">DSM 22694</strain>
    </source>
</reference>
<dbReference type="EMBL" id="CP019239">
    <property type="protein sequence ID" value="APW43394.1"/>
    <property type="molecule type" value="Genomic_DNA"/>
</dbReference>
<keyword evidence="3" id="KW-1185">Reference proteome</keyword>
<dbReference type="InterPro" id="IPR020471">
    <property type="entry name" value="AKR"/>
</dbReference>
<evidence type="ECO:0000259" key="1">
    <source>
        <dbReference type="Pfam" id="PF00248"/>
    </source>
</evidence>
<organism evidence="2 3">
    <name type="scientific">Rhodoferax saidenbachensis</name>
    <dbReference type="NCBI Taxonomy" id="1484693"/>
    <lineage>
        <taxon>Bacteria</taxon>
        <taxon>Pseudomonadati</taxon>
        <taxon>Pseudomonadota</taxon>
        <taxon>Betaproteobacteria</taxon>
        <taxon>Burkholderiales</taxon>
        <taxon>Comamonadaceae</taxon>
        <taxon>Rhodoferax</taxon>
    </lineage>
</organism>
<dbReference type="InterPro" id="IPR036812">
    <property type="entry name" value="NAD(P)_OxRdtase_dom_sf"/>
</dbReference>
<dbReference type="PANTHER" id="PTHR43147:SF2">
    <property type="entry name" value="NADP-DEPENDENT OXIDOREDUCTASE DOMAIN-CONTAINING PROTEIN"/>
    <property type="match status" value="1"/>
</dbReference>
<feature type="domain" description="NADP-dependent oxidoreductase" evidence="1">
    <location>
        <begin position="26"/>
        <end position="316"/>
    </location>
</feature>
<dbReference type="eggNOG" id="COG0251">
    <property type="taxonomic scope" value="Bacteria"/>
</dbReference>
<dbReference type="eggNOG" id="COG0667">
    <property type="taxonomic scope" value="Bacteria"/>
</dbReference>